<dbReference type="PANTHER" id="PTHR43649">
    <property type="entry name" value="ARABINOSE-BINDING PROTEIN-RELATED"/>
    <property type="match status" value="1"/>
</dbReference>
<dbReference type="InterPro" id="IPR050490">
    <property type="entry name" value="Bact_solute-bd_prot1"/>
</dbReference>
<dbReference type="InterPro" id="IPR022627">
    <property type="entry name" value="DUF3502"/>
</dbReference>
<name>A0A929MRY3_ABIDE</name>
<sequence length="484" mass="54281">MKMKRLVRNMAMSALAAVSVASVFTPAVKAEEPTTITMYQIGTPPDNLDQLLAKVNEAFVRDLNLKLEIRYLGWGEYDDKMNVMTNSGEKYDIARASGYIQNASKGAYADLTDLIKEHAQDSFKYLDEAYIKGNTVDGKMYAFPVNGNVYAQEFYTFNPTFLKKYNLKLDGIKELKDVEPLLQTIKDKEPGVAPLAAGRGWRVGHDFDYVIGDAVPLGVYLKGDTAKIVNPYEETDAFIPEIKVMHEFYEKGFVPKDAATSDQGYPLDADTWFMRRETVGPRDYGNYLLRAVSGKALEIVPHGDTIIKTNAQARMSNFVIAQNSDHVEESVKLLNYINSKPEIMNTLVYGLEGENWEKVGEDKIKLLPKYNEGATHMSAWNTGNAALLYKDERITPEQLAASEKGLKEATESPLLGFNFNQEPVADEIANVNNVVNEYVAGLHTGTVDPEKVLPEFNKALKDAGIDKIKEEMQRQYDEFLKNKN</sequence>
<feature type="signal peptide" evidence="1">
    <location>
        <begin position="1"/>
        <end position="30"/>
    </location>
</feature>
<dbReference type="Pfam" id="PF12010">
    <property type="entry name" value="DUF3502"/>
    <property type="match status" value="1"/>
</dbReference>
<dbReference type="PANTHER" id="PTHR43649:SF17">
    <property type="entry name" value="ABC TRANSPORTER SOLUTE BINDING PROTEIN-SUGAR TRANSPORT"/>
    <property type="match status" value="1"/>
</dbReference>
<proteinExistence type="predicted"/>
<evidence type="ECO:0000256" key="1">
    <source>
        <dbReference type="SAM" id="SignalP"/>
    </source>
</evidence>
<evidence type="ECO:0000313" key="4">
    <source>
        <dbReference type="Proteomes" id="UP000757900"/>
    </source>
</evidence>
<evidence type="ECO:0000313" key="3">
    <source>
        <dbReference type="EMBL" id="MBF0934606.1"/>
    </source>
</evidence>
<feature type="domain" description="DUF3502" evidence="2">
    <location>
        <begin position="413"/>
        <end position="481"/>
    </location>
</feature>
<dbReference type="InterPro" id="IPR006059">
    <property type="entry name" value="SBP"/>
</dbReference>
<accession>A0A929MRY3</accession>
<feature type="chain" id="PRO_5036835613" evidence="1">
    <location>
        <begin position="31"/>
        <end position="484"/>
    </location>
</feature>
<dbReference type="Pfam" id="PF13416">
    <property type="entry name" value="SBP_bac_8"/>
    <property type="match status" value="1"/>
</dbReference>
<organism evidence="3 4">
    <name type="scientific">Abiotrophia defectiva</name>
    <name type="common">Streptococcus defectivus</name>
    <dbReference type="NCBI Taxonomy" id="46125"/>
    <lineage>
        <taxon>Bacteria</taxon>
        <taxon>Bacillati</taxon>
        <taxon>Bacillota</taxon>
        <taxon>Bacilli</taxon>
        <taxon>Lactobacillales</taxon>
        <taxon>Aerococcaceae</taxon>
        <taxon>Abiotrophia</taxon>
    </lineage>
</organism>
<evidence type="ECO:0000259" key="2">
    <source>
        <dbReference type="Pfam" id="PF12010"/>
    </source>
</evidence>
<gene>
    <name evidence="3" type="ORF">HXK00_03040</name>
</gene>
<dbReference type="Proteomes" id="UP000757900">
    <property type="component" value="Unassembled WGS sequence"/>
</dbReference>
<protein>
    <submittedName>
        <fullName evidence="3">Extracellular solute-binding protein</fullName>
    </submittedName>
</protein>
<comment type="caution">
    <text evidence="3">The sequence shown here is derived from an EMBL/GenBank/DDBJ whole genome shotgun (WGS) entry which is preliminary data.</text>
</comment>
<dbReference type="Gene3D" id="3.40.190.10">
    <property type="entry name" value="Periplasmic binding protein-like II"/>
    <property type="match status" value="1"/>
</dbReference>
<dbReference type="SUPFAM" id="SSF53850">
    <property type="entry name" value="Periplasmic binding protein-like II"/>
    <property type="match status" value="1"/>
</dbReference>
<reference evidence="3" key="1">
    <citation type="submission" date="2020-04" db="EMBL/GenBank/DDBJ databases">
        <title>Deep metagenomics examines the oral microbiome during advanced dental caries in children, revealing novel taxa and co-occurrences with host molecules.</title>
        <authorList>
            <person name="Baker J.L."/>
            <person name="Morton J.T."/>
            <person name="Dinis M."/>
            <person name="Alvarez R."/>
            <person name="Tran N.C."/>
            <person name="Knight R."/>
            <person name="Edlund A."/>
        </authorList>
    </citation>
    <scope>NUCLEOTIDE SEQUENCE</scope>
    <source>
        <strain evidence="3">JCVI_23_bin.16</strain>
    </source>
</reference>
<dbReference type="AlphaFoldDB" id="A0A929MRY3"/>
<keyword evidence="1" id="KW-0732">Signal</keyword>
<dbReference type="EMBL" id="JABZFV010000041">
    <property type="protein sequence ID" value="MBF0934606.1"/>
    <property type="molecule type" value="Genomic_DNA"/>
</dbReference>